<evidence type="ECO:0000259" key="3">
    <source>
        <dbReference type="PROSITE" id="PS51462"/>
    </source>
</evidence>
<name>A0A6J4V8F1_9DEIN</name>
<dbReference type="SUPFAM" id="SSF55811">
    <property type="entry name" value="Nudix"/>
    <property type="match status" value="1"/>
</dbReference>
<dbReference type="InterPro" id="IPR020084">
    <property type="entry name" value="NUDIX_hydrolase_CS"/>
</dbReference>
<dbReference type="PANTHER" id="PTHR43046:SF14">
    <property type="entry name" value="MUTT_NUDIX FAMILY PROTEIN"/>
    <property type="match status" value="1"/>
</dbReference>
<evidence type="ECO:0000256" key="1">
    <source>
        <dbReference type="ARBA" id="ARBA00001946"/>
    </source>
</evidence>
<feature type="domain" description="Nudix hydrolase" evidence="3">
    <location>
        <begin position="5"/>
        <end position="139"/>
    </location>
</feature>
<protein>
    <recommendedName>
        <fullName evidence="3">Nudix hydrolase domain-containing protein</fullName>
    </recommendedName>
</protein>
<dbReference type="PROSITE" id="PS00893">
    <property type="entry name" value="NUDIX_BOX"/>
    <property type="match status" value="1"/>
</dbReference>
<dbReference type="PANTHER" id="PTHR43046">
    <property type="entry name" value="GDP-MANNOSE MANNOSYL HYDROLASE"/>
    <property type="match status" value="1"/>
</dbReference>
<dbReference type="PROSITE" id="PS51462">
    <property type="entry name" value="NUDIX"/>
    <property type="match status" value="1"/>
</dbReference>
<dbReference type="EMBL" id="CADCWP010000086">
    <property type="protein sequence ID" value="CAA9567281.1"/>
    <property type="molecule type" value="Genomic_DNA"/>
</dbReference>
<sequence length="156" mass="17309">MVSNVMRIRAGVVIVVGGRIALIERVKAGRTYYIVPGGGVVDGEYTEEAARREAKEELGLDVTLERLFAVVERVERGAVTHVQLYYLVKTAAGVFGTGEGEEYGRSPTHGTYQAVWLPLADVKEHHSYHKVLMEYLAENGIPKEILHLREAADYPI</sequence>
<dbReference type="GO" id="GO:0016787">
    <property type="term" value="F:hydrolase activity"/>
    <property type="evidence" value="ECO:0007669"/>
    <property type="project" value="UniProtKB-KW"/>
</dbReference>
<dbReference type="Gene3D" id="3.90.79.10">
    <property type="entry name" value="Nucleoside Triphosphate Pyrophosphohydrolase"/>
    <property type="match status" value="1"/>
</dbReference>
<reference evidence="4" key="1">
    <citation type="submission" date="2020-02" db="EMBL/GenBank/DDBJ databases">
        <authorList>
            <person name="Meier V. D."/>
        </authorList>
    </citation>
    <scope>NUCLEOTIDE SEQUENCE</scope>
    <source>
        <strain evidence="4">AVDCRST_MAG86</strain>
    </source>
</reference>
<gene>
    <name evidence="4" type="ORF">AVDCRST_MAG86-1176</name>
</gene>
<keyword evidence="2" id="KW-0378">Hydrolase</keyword>
<dbReference type="InterPro" id="IPR000086">
    <property type="entry name" value="NUDIX_hydrolase_dom"/>
</dbReference>
<organism evidence="4">
    <name type="scientific">uncultured Truepera sp</name>
    <dbReference type="NCBI Taxonomy" id="543023"/>
    <lineage>
        <taxon>Bacteria</taxon>
        <taxon>Thermotogati</taxon>
        <taxon>Deinococcota</taxon>
        <taxon>Deinococci</taxon>
        <taxon>Trueperales</taxon>
        <taxon>Trueperaceae</taxon>
        <taxon>Truepera</taxon>
        <taxon>environmental samples</taxon>
    </lineage>
</organism>
<dbReference type="Pfam" id="PF00293">
    <property type="entry name" value="NUDIX"/>
    <property type="match status" value="1"/>
</dbReference>
<evidence type="ECO:0000256" key="2">
    <source>
        <dbReference type="ARBA" id="ARBA00022801"/>
    </source>
</evidence>
<proteinExistence type="predicted"/>
<comment type="cofactor">
    <cofactor evidence="1">
        <name>Mg(2+)</name>
        <dbReference type="ChEBI" id="CHEBI:18420"/>
    </cofactor>
</comment>
<evidence type="ECO:0000313" key="4">
    <source>
        <dbReference type="EMBL" id="CAA9567281.1"/>
    </source>
</evidence>
<dbReference type="AlphaFoldDB" id="A0A6J4V8F1"/>
<dbReference type="InterPro" id="IPR015797">
    <property type="entry name" value="NUDIX_hydrolase-like_dom_sf"/>
</dbReference>
<accession>A0A6J4V8F1</accession>